<dbReference type="EMBL" id="CP051140">
    <property type="protein sequence ID" value="QIW98288.1"/>
    <property type="molecule type" value="Genomic_DNA"/>
</dbReference>
<keyword evidence="3" id="KW-1185">Reference proteome</keyword>
<feature type="compositionally biased region" description="Low complexity" evidence="1">
    <location>
        <begin position="190"/>
        <end position="200"/>
    </location>
</feature>
<gene>
    <name evidence="2" type="ORF">AMS68_003806</name>
</gene>
<dbReference type="Proteomes" id="UP000503462">
    <property type="component" value="Chromosome 2"/>
</dbReference>
<evidence type="ECO:0000313" key="2">
    <source>
        <dbReference type="EMBL" id="QIW98288.1"/>
    </source>
</evidence>
<proteinExistence type="predicted"/>
<protein>
    <submittedName>
        <fullName evidence="2">Uncharacterized protein</fullName>
    </submittedName>
</protein>
<evidence type="ECO:0000313" key="3">
    <source>
        <dbReference type="Proteomes" id="UP000503462"/>
    </source>
</evidence>
<sequence>MTVCCIKPERSQSPEQPIRLVDLDPIFAVTALPHDHPHALRVKRPPSVDQTLVRSPSIVSKLKSHLQRKSTAKSLKSQIYDADPGLLTSEDVLEWVKSEETAPQHGRSPSSSYSTEDMLAICRVFDGSAEVEASKSDMTQGNANRSVTESTVLSQELGTAFQDDPAKADGGLLSVPKAQDKPVNGGPIHRSSTSRTISTSQAPPSLPCIVTSVPTDAVVATSANPAPSAKDLLTPEGETFADYERKLSVCGDDRRWGASCDFQKMVEIQQEDKAATGIVARLRSSRSPSRASNTLMENALGRQLQEKALFRSASKLDVQAPSFVTTTCTRTLGHTQSSWCKWPSYDRGYRAGATGIEDDVHVRDFATPQPYTDRGHLVSPVVIKLKNVKRYYTDLFTTSGFHGKGHRTSIWGSGKLRDPELEMLPPSMPTFANEEPPDWVEGKRCSLPTGQRSSVPTEDKRRTLPVGQGSSVQTEDERGSLSVQPMQRLSISQGKRNSISVDTRRSSALVEQSRGDLPTFKLMVQSDGAHDMSAEQFSAMYSDCVSRPFSPVKITRYPSATVIDDRKGHWRSISLVSEKSFLRESSHDLLQLVEREKERCERLIMG</sequence>
<organism evidence="2 3">
    <name type="scientific">Peltaster fructicola</name>
    <dbReference type="NCBI Taxonomy" id="286661"/>
    <lineage>
        <taxon>Eukaryota</taxon>
        <taxon>Fungi</taxon>
        <taxon>Dikarya</taxon>
        <taxon>Ascomycota</taxon>
        <taxon>Pezizomycotina</taxon>
        <taxon>Dothideomycetes</taxon>
        <taxon>Dothideomycetes incertae sedis</taxon>
        <taxon>Peltaster</taxon>
    </lineage>
</organism>
<dbReference type="OrthoDB" id="3437384at2759"/>
<accession>A0A6H0XUI5</accession>
<reference evidence="2 3" key="1">
    <citation type="journal article" date="2016" name="Sci. Rep.">
        <title>Peltaster fructicola genome reveals evolution from an invasive phytopathogen to an ectophytic parasite.</title>
        <authorList>
            <person name="Xu C."/>
            <person name="Chen H."/>
            <person name="Gleason M.L."/>
            <person name="Xu J.R."/>
            <person name="Liu H."/>
            <person name="Zhang R."/>
            <person name="Sun G."/>
        </authorList>
    </citation>
    <scope>NUCLEOTIDE SEQUENCE [LARGE SCALE GENOMIC DNA]</scope>
    <source>
        <strain evidence="2 3">LNHT1506</strain>
    </source>
</reference>
<feature type="region of interest" description="Disordered" evidence="1">
    <location>
        <begin position="162"/>
        <end position="203"/>
    </location>
</feature>
<name>A0A6H0XUI5_9PEZI</name>
<evidence type="ECO:0000256" key="1">
    <source>
        <dbReference type="SAM" id="MobiDB-lite"/>
    </source>
</evidence>
<feature type="region of interest" description="Disordered" evidence="1">
    <location>
        <begin position="430"/>
        <end position="485"/>
    </location>
</feature>
<dbReference type="AlphaFoldDB" id="A0A6H0XUI5"/>